<organism evidence="4 5">
    <name type="scientific">Leisingera methylohalidivorans DSM 14336</name>
    <dbReference type="NCBI Taxonomy" id="999552"/>
    <lineage>
        <taxon>Bacteria</taxon>
        <taxon>Pseudomonadati</taxon>
        <taxon>Pseudomonadota</taxon>
        <taxon>Alphaproteobacteria</taxon>
        <taxon>Rhodobacterales</taxon>
        <taxon>Roseobacteraceae</taxon>
        <taxon>Leisingera</taxon>
    </lineage>
</organism>
<reference evidence="4 5" key="1">
    <citation type="submission" date="2013-09" db="EMBL/GenBank/DDBJ databases">
        <authorList>
            <consortium name="DOE Joint Genome Institute"/>
            <person name="Klenk H.-P."/>
            <person name="Huntemann M."/>
            <person name="Han J."/>
            <person name="Chen A."/>
            <person name="Kyrpides N."/>
            <person name="Mavromatis K."/>
            <person name="Markowitz V."/>
            <person name="Palaniappan K."/>
            <person name="Ivanova N."/>
            <person name="Schaumberg A."/>
            <person name="Pati A."/>
            <person name="Liolios K."/>
            <person name="Nordberg H.P."/>
            <person name="Cantor M.N."/>
            <person name="Hua S.X."/>
            <person name="Woyke T."/>
        </authorList>
    </citation>
    <scope>NUCLEOTIDE SEQUENCE [LARGE SCALE GENOMIC DNA]</scope>
    <source>
        <strain evidence="4 5">DSM 14336</strain>
    </source>
</reference>
<keyword evidence="1" id="KW-0479">Metal-binding</keyword>
<dbReference type="RefSeq" id="WP_024091297.1">
    <property type="nucleotide sequence ID" value="NC_023135.1"/>
</dbReference>
<dbReference type="HOGENOM" id="CLU_006332_9_2_5"/>
<dbReference type="AlphaFoldDB" id="V9VW47"/>
<dbReference type="GO" id="GO:0005737">
    <property type="term" value="C:cytoplasm"/>
    <property type="evidence" value="ECO:0007669"/>
    <property type="project" value="TreeGrafter"/>
</dbReference>
<dbReference type="GO" id="GO:0008484">
    <property type="term" value="F:sulfuric ester hydrolase activity"/>
    <property type="evidence" value="ECO:0007669"/>
    <property type="project" value="TreeGrafter"/>
</dbReference>
<dbReference type="PANTHER" id="PTHR45953">
    <property type="entry name" value="IDURONATE 2-SULFATASE"/>
    <property type="match status" value="1"/>
</dbReference>
<dbReference type="SUPFAM" id="SSF53649">
    <property type="entry name" value="Alkaline phosphatase-like"/>
    <property type="match status" value="1"/>
</dbReference>
<dbReference type="PATRIC" id="fig|999552.6.peg.3102"/>
<sequence>MPATRPKTRPANRNVLFIIIDQLRADCVFGALARHVELPNIRAFMKDAVSFKRHFSVTNPCGPSRASILTGQYAMNHRSVRNGTPLRHDTPNIATEMRKAGYMPMLFGYTDTSQDPRAFDANDPVLRTYEFPMNGFHEMTEMRMEMSYPWQSHLMNRGYEFENYWDVYKPVSPDGGAPKLNDPALYAAEDSDTAFLTNSFLGKMTAYHKESWFAHLTYIRPHPPLVAPAPYNTMYDPASLPLPERLDTPEAECSQHPFFDPLLRNSAIAGFVEGFPDLEPTDDNIRTLRALYLGLASEVDHHVGRVIRFLKDTGQYDNTMVVITADHGEMLGDRHSWGKMTVYDAAYHTPLIIRMPGNEDNAGACLSRITESIDVTPTILDWAGQEIPNSMDGRSLLPLLQGEDPQDWRQYSFSELDFSEPLKPTLWQQALGTSPSDSCLGILRDARFTLVEFAAELPPMLFDSEGQGELENVAGQPAYAADLNRLTRMMLRHRMKNMDHTLSLMSITPDGVRSVSRGPGQRS</sequence>
<dbReference type="CDD" id="cd16028">
    <property type="entry name" value="PMH"/>
    <property type="match status" value="1"/>
</dbReference>
<dbReference type="Gene3D" id="3.40.720.10">
    <property type="entry name" value="Alkaline Phosphatase, subunit A"/>
    <property type="match status" value="1"/>
</dbReference>
<accession>V9VW47</accession>
<dbReference type="KEGG" id="lmd:METH_15510"/>
<evidence type="ECO:0000313" key="4">
    <source>
        <dbReference type="EMBL" id="AHD01904.1"/>
    </source>
</evidence>
<dbReference type="STRING" id="999552.METH_15510"/>
<evidence type="ECO:0000256" key="1">
    <source>
        <dbReference type="ARBA" id="ARBA00022723"/>
    </source>
</evidence>
<dbReference type="Gene3D" id="6.10.250.3360">
    <property type="match status" value="1"/>
</dbReference>
<protein>
    <submittedName>
        <fullName evidence="4">Phosphonate monoester hydrolase</fullName>
    </submittedName>
</protein>
<keyword evidence="2 4" id="KW-0378">Hydrolase</keyword>
<gene>
    <name evidence="4" type="ORF">METH_15510</name>
</gene>
<evidence type="ECO:0000313" key="5">
    <source>
        <dbReference type="Proteomes" id="UP000018780"/>
    </source>
</evidence>
<dbReference type="OrthoDB" id="9795675at2"/>
<evidence type="ECO:0000259" key="3">
    <source>
        <dbReference type="Pfam" id="PF00884"/>
    </source>
</evidence>
<dbReference type="Proteomes" id="UP000018780">
    <property type="component" value="Chromosome"/>
</dbReference>
<feature type="domain" description="Sulfatase N-terminal" evidence="3">
    <location>
        <begin position="13"/>
        <end position="384"/>
    </location>
</feature>
<keyword evidence="5" id="KW-1185">Reference proteome</keyword>
<dbReference type="InterPro" id="IPR000917">
    <property type="entry name" value="Sulfatase_N"/>
</dbReference>
<name>V9VW47_9RHOB</name>
<dbReference type="InterPro" id="IPR017850">
    <property type="entry name" value="Alkaline_phosphatase_core_sf"/>
</dbReference>
<proteinExistence type="predicted"/>
<dbReference type="PANTHER" id="PTHR45953:SF1">
    <property type="entry name" value="IDURONATE 2-SULFATASE"/>
    <property type="match status" value="1"/>
</dbReference>
<evidence type="ECO:0000256" key="2">
    <source>
        <dbReference type="ARBA" id="ARBA00022801"/>
    </source>
</evidence>
<dbReference type="GO" id="GO:0046872">
    <property type="term" value="F:metal ion binding"/>
    <property type="evidence" value="ECO:0007669"/>
    <property type="project" value="UniProtKB-KW"/>
</dbReference>
<dbReference type="EMBL" id="CP006773">
    <property type="protein sequence ID" value="AHD01904.1"/>
    <property type="molecule type" value="Genomic_DNA"/>
</dbReference>
<dbReference type="Pfam" id="PF00884">
    <property type="entry name" value="Sulfatase"/>
    <property type="match status" value="1"/>
</dbReference>